<proteinExistence type="predicted"/>
<dbReference type="PANTHER" id="PTHR44688">
    <property type="entry name" value="DNA-BINDING TRANSCRIPTIONAL ACTIVATOR DEVR_DOSR"/>
    <property type="match status" value="1"/>
</dbReference>
<dbReference type="SUPFAM" id="SSF46894">
    <property type="entry name" value="C-terminal effector domain of the bipartite response regulators"/>
    <property type="match status" value="1"/>
</dbReference>
<dbReference type="PATRIC" id="fig|1278076.4.peg.4694"/>
<evidence type="ECO:0000256" key="2">
    <source>
        <dbReference type="ARBA" id="ARBA00023125"/>
    </source>
</evidence>
<dbReference type="PANTHER" id="PTHR44688:SF16">
    <property type="entry name" value="DNA-BINDING TRANSCRIPTIONAL ACTIVATOR DEVR_DOSR"/>
    <property type="match status" value="1"/>
</dbReference>
<dbReference type="CDD" id="cd06170">
    <property type="entry name" value="LuxR_C_like"/>
    <property type="match status" value="1"/>
</dbReference>
<keyword evidence="1" id="KW-0805">Transcription regulation</keyword>
<name>M2YKQ7_9NOCA</name>
<keyword evidence="6" id="KW-1185">Reference proteome</keyword>
<dbReference type="InterPro" id="IPR000792">
    <property type="entry name" value="Tscrpt_reg_LuxR_C"/>
</dbReference>
<dbReference type="EMBL" id="AOEX01000087">
    <property type="protein sequence ID" value="EME55312.1"/>
    <property type="molecule type" value="Genomic_DNA"/>
</dbReference>
<reference evidence="5 6" key="1">
    <citation type="journal article" date="2013" name="Genome Announc.">
        <title>Draft Genome Sequence of Rhodococcus ruber Strain BKS 20-38.</title>
        <authorList>
            <person name="Bala M."/>
            <person name="Kumar S."/>
            <person name="Raghava G.P."/>
            <person name="Mayilraj S."/>
        </authorList>
    </citation>
    <scope>NUCLEOTIDE SEQUENCE [LARGE SCALE GENOMIC DNA]</scope>
    <source>
        <strain evidence="5 6">BKS 20-38</strain>
    </source>
</reference>
<feature type="domain" description="HTH luxR-type" evidence="4">
    <location>
        <begin position="1"/>
        <end position="59"/>
    </location>
</feature>
<dbReference type="AlphaFoldDB" id="M2YKQ7"/>
<evidence type="ECO:0000256" key="1">
    <source>
        <dbReference type="ARBA" id="ARBA00023015"/>
    </source>
</evidence>
<dbReference type="Gene3D" id="1.10.10.10">
    <property type="entry name" value="Winged helix-like DNA-binding domain superfamily/Winged helix DNA-binding domain"/>
    <property type="match status" value="1"/>
</dbReference>
<keyword evidence="3" id="KW-0804">Transcription</keyword>
<evidence type="ECO:0000259" key="4">
    <source>
        <dbReference type="PROSITE" id="PS50043"/>
    </source>
</evidence>
<dbReference type="SMART" id="SM00421">
    <property type="entry name" value="HTH_LUXR"/>
    <property type="match status" value="1"/>
</dbReference>
<evidence type="ECO:0000256" key="3">
    <source>
        <dbReference type="ARBA" id="ARBA00023163"/>
    </source>
</evidence>
<gene>
    <name evidence="5" type="ORF">G352_22901</name>
</gene>
<keyword evidence="2" id="KW-0238">DNA-binding</keyword>
<dbReference type="InterPro" id="IPR036388">
    <property type="entry name" value="WH-like_DNA-bd_sf"/>
</dbReference>
<dbReference type="PROSITE" id="PS50043">
    <property type="entry name" value="HTH_LUXR_2"/>
    <property type="match status" value="1"/>
</dbReference>
<evidence type="ECO:0000313" key="6">
    <source>
        <dbReference type="Proteomes" id="UP000011731"/>
    </source>
</evidence>
<dbReference type="PRINTS" id="PR00038">
    <property type="entry name" value="HTHLUXR"/>
</dbReference>
<dbReference type="GO" id="GO:0006355">
    <property type="term" value="P:regulation of DNA-templated transcription"/>
    <property type="evidence" value="ECO:0007669"/>
    <property type="project" value="InterPro"/>
</dbReference>
<dbReference type="Pfam" id="PF00196">
    <property type="entry name" value="GerE"/>
    <property type="match status" value="1"/>
</dbReference>
<comment type="caution">
    <text evidence="5">The sequence shown here is derived from an EMBL/GenBank/DDBJ whole genome shotgun (WGS) entry which is preliminary data.</text>
</comment>
<evidence type="ECO:0000313" key="5">
    <source>
        <dbReference type="EMBL" id="EME55312.1"/>
    </source>
</evidence>
<accession>M2YKQ7</accession>
<dbReference type="GO" id="GO:0003677">
    <property type="term" value="F:DNA binding"/>
    <property type="evidence" value="ECO:0007669"/>
    <property type="project" value="UniProtKB-KW"/>
</dbReference>
<sequence length="62" mass="6915">MTRREYEVLIMTASGASNAAIGRDLFISANTVRFHVRKILRKLAVTNRTAAVAKIEEGALRR</sequence>
<dbReference type="Proteomes" id="UP000011731">
    <property type="component" value="Unassembled WGS sequence"/>
</dbReference>
<protein>
    <submittedName>
        <fullName evidence="5">LuxR family transcriptional regulator</fullName>
    </submittedName>
</protein>
<dbReference type="InterPro" id="IPR016032">
    <property type="entry name" value="Sig_transdc_resp-reg_C-effctor"/>
</dbReference>
<organism evidence="5 6">
    <name type="scientific">Rhodococcus ruber BKS 20-38</name>
    <dbReference type="NCBI Taxonomy" id="1278076"/>
    <lineage>
        <taxon>Bacteria</taxon>
        <taxon>Bacillati</taxon>
        <taxon>Actinomycetota</taxon>
        <taxon>Actinomycetes</taxon>
        <taxon>Mycobacteriales</taxon>
        <taxon>Nocardiaceae</taxon>
        <taxon>Rhodococcus</taxon>
    </lineage>
</organism>